<dbReference type="Proteomes" id="UP000316621">
    <property type="component" value="Chromosome 10"/>
</dbReference>
<reference evidence="1 2" key="1">
    <citation type="journal article" date="2018" name="Science">
        <title>The opium poppy genome and morphinan production.</title>
        <authorList>
            <person name="Guo L."/>
            <person name="Winzer T."/>
            <person name="Yang X."/>
            <person name="Li Y."/>
            <person name="Ning Z."/>
            <person name="He Z."/>
            <person name="Teodor R."/>
            <person name="Lu Y."/>
            <person name="Bowser T.A."/>
            <person name="Graham I.A."/>
            <person name="Ye K."/>
        </authorList>
    </citation>
    <scope>NUCLEOTIDE SEQUENCE [LARGE SCALE GENOMIC DNA]</scope>
    <source>
        <strain evidence="2">cv. HN1</strain>
        <tissue evidence="1">Leaves</tissue>
    </source>
</reference>
<organism evidence="1 2">
    <name type="scientific">Papaver somniferum</name>
    <name type="common">Opium poppy</name>
    <dbReference type="NCBI Taxonomy" id="3469"/>
    <lineage>
        <taxon>Eukaryota</taxon>
        <taxon>Viridiplantae</taxon>
        <taxon>Streptophyta</taxon>
        <taxon>Embryophyta</taxon>
        <taxon>Tracheophyta</taxon>
        <taxon>Spermatophyta</taxon>
        <taxon>Magnoliopsida</taxon>
        <taxon>Ranunculales</taxon>
        <taxon>Papaveraceae</taxon>
        <taxon>Papaveroideae</taxon>
        <taxon>Papaver</taxon>
    </lineage>
</organism>
<dbReference type="InterPro" id="IPR027443">
    <property type="entry name" value="IPNS-like_sf"/>
</dbReference>
<proteinExistence type="predicted"/>
<gene>
    <name evidence="1" type="ORF">C5167_042434</name>
</gene>
<dbReference type="Gene3D" id="2.60.120.330">
    <property type="entry name" value="B-lactam Antibiotic, Isopenicillin N Synthase, Chain"/>
    <property type="match status" value="1"/>
</dbReference>
<evidence type="ECO:0000313" key="2">
    <source>
        <dbReference type="Proteomes" id="UP000316621"/>
    </source>
</evidence>
<dbReference type="EMBL" id="CM010724">
    <property type="protein sequence ID" value="RZC79856.1"/>
    <property type="molecule type" value="Genomic_DNA"/>
</dbReference>
<protein>
    <submittedName>
        <fullName evidence="1">Uncharacterized protein</fullName>
    </submittedName>
</protein>
<dbReference type="SUPFAM" id="SSF51197">
    <property type="entry name" value="Clavaminate synthase-like"/>
    <property type="match status" value="1"/>
</dbReference>
<accession>A0A4Y7L3U7</accession>
<dbReference type="AlphaFoldDB" id="A0A4Y7L3U7"/>
<sequence length="70" mass="8328">MERKWNGIPWDYYFHIMHPSCKVNHQALPKHPPSYMNVTEEYTKEVLRVNFRILGLLSVGLSKCSLCAYW</sequence>
<evidence type="ECO:0000313" key="1">
    <source>
        <dbReference type="EMBL" id="RZC79856.1"/>
    </source>
</evidence>
<name>A0A4Y7L3U7_PAPSO</name>
<dbReference type="STRING" id="3469.A0A4Y7L3U7"/>
<dbReference type="Gramene" id="RZC79856">
    <property type="protein sequence ID" value="RZC79856"/>
    <property type="gene ID" value="C5167_042434"/>
</dbReference>
<keyword evidence="2" id="KW-1185">Reference proteome</keyword>